<feature type="domain" description="FAD dependent oxidoreductase" evidence="3">
    <location>
        <begin position="29"/>
        <end position="382"/>
    </location>
</feature>
<dbReference type="Pfam" id="PF01266">
    <property type="entry name" value="DAO"/>
    <property type="match status" value="1"/>
</dbReference>
<feature type="compositionally biased region" description="Low complexity" evidence="2">
    <location>
        <begin position="10"/>
        <end position="22"/>
    </location>
</feature>
<dbReference type="GO" id="GO:0016491">
    <property type="term" value="F:oxidoreductase activity"/>
    <property type="evidence" value="ECO:0007669"/>
    <property type="project" value="UniProtKB-KW"/>
</dbReference>
<keyword evidence="1" id="KW-0560">Oxidoreductase</keyword>
<feature type="region of interest" description="Disordered" evidence="2">
    <location>
        <begin position="1"/>
        <end position="26"/>
    </location>
</feature>
<dbReference type="KEGG" id="smo:SELMODRAFT_75051"/>
<evidence type="ECO:0000259" key="3">
    <source>
        <dbReference type="Pfam" id="PF01266"/>
    </source>
</evidence>
<accession>D8QNN4</accession>
<dbReference type="FunFam" id="3.50.50.60:FF:000360">
    <property type="entry name" value="FAD-dependent oxidoreductase family protein"/>
    <property type="match status" value="1"/>
</dbReference>
<dbReference type="OMA" id="NPAHDGI"/>
<keyword evidence="5" id="KW-1185">Reference proteome</keyword>
<reference evidence="4 5" key="1">
    <citation type="journal article" date="2011" name="Science">
        <title>The Selaginella genome identifies genetic changes associated with the evolution of vascular plants.</title>
        <authorList>
            <person name="Banks J.A."/>
            <person name="Nishiyama T."/>
            <person name="Hasebe M."/>
            <person name="Bowman J.L."/>
            <person name="Gribskov M."/>
            <person name="dePamphilis C."/>
            <person name="Albert V.A."/>
            <person name="Aono N."/>
            <person name="Aoyama T."/>
            <person name="Ambrose B.A."/>
            <person name="Ashton N.W."/>
            <person name="Axtell M.J."/>
            <person name="Barker E."/>
            <person name="Barker M.S."/>
            <person name="Bennetzen J.L."/>
            <person name="Bonawitz N.D."/>
            <person name="Chapple C."/>
            <person name="Cheng C."/>
            <person name="Correa L.G."/>
            <person name="Dacre M."/>
            <person name="DeBarry J."/>
            <person name="Dreyer I."/>
            <person name="Elias M."/>
            <person name="Engstrom E.M."/>
            <person name="Estelle M."/>
            <person name="Feng L."/>
            <person name="Finet C."/>
            <person name="Floyd S.K."/>
            <person name="Frommer W.B."/>
            <person name="Fujita T."/>
            <person name="Gramzow L."/>
            <person name="Gutensohn M."/>
            <person name="Harholt J."/>
            <person name="Hattori M."/>
            <person name="Heyl A."/>
            <person name="Hirai T."/>
            <person name="Hiwatashi Y."/>
            <person name="Ishikawa M."/>
            <person name="Iwata M."/>
            <person name="Karol K.G."/>
            <person name="Koehler B."/>
            <person name="Kolukisaoglu U."/>
            <person name="Kubo M."/>
            <person name="Kurata T."/>
            <person name="Lalonde S."/>
            <person name="Li K."/>
            <person name="Li Y."/>
            <person name="Litt A."/>
            <person name="Lyons E."/>
            <person name="Manning G."/>
            <person name="Maruyama T."/>
            <person name="Michael T.P."/>
            <person name="Mikami K."/>
            <person name="Miyazaki S."/>
            <person name="Morinaga S."/>
            <person name="Murata T."/>
            <person name="Mueller-Roeber B."/>
            <person name="Nelson D.R."/>
            <person name="Obara M."/>
            <person name="Oguri Y."/>
            <person name="Olmstead R.G."/>
            <person name="Onodera N."/>
            <person name="Petersen B.L."/>
            <person name="Pils B."/>
            <person name="Prigge M."/>
            <person name="Rensing S.A."/>
            <person name="Riano-Pachon D.M."/>
            <person name="Roberts A.W."/>
            <person name="Sato Y."/>
            <person name="Scheller H.V."/>
            <person name="Schulz B."/>
            <person name="Schulz C."/>
            <person name="Shakirov E.V."/>
            <person name="Shibagaki N."/>
            <person name="Shinohara N."/>
            <person name="Shippen D.E."/>
            <person name="Soerensen I."/>
            <person name="Sotooka R."/>
            <person name="Sugimoto N."/>
            <person name="Sugita M."/>
            <person name="Sumikawa N."/>
            <person name="Tanurdzic M."/>
            <person name="Theissen G."/>
            <person name="Ulvskov P."/>
            <person name="Wakazuki S."/>
            <person name="Weng J.K."/>
            <person name="Willats W.W."/>
            <person name="Wipf D."/>
            <person name="Wolf P.G."/>
            <person name="Yang L."/>
            <person name="Zimmer A.D."/>
            <person name="Zhu Q."/>
            <person name="Mitros T."/>
            <person name="Hellsten U."/>
            <person name="Loque D."/>
            <person name="Otillar R."/>
            <person name="Salamov A."/>
            <person name="Schmutz J."/>
            <person name="Shapiro H."/>
            <person name="Lindquist E."/>
            <person name="Lucas S."/>
            <person name="Rokhsar D."/>
            <person name="Grigoriev I.V."/>
        </authorList>
    </citation>
    <scope>NUCLEOTIDE SEQUENCE [LARGE SCALE GENOMIC DNA]</scope>
</reference>
<dbReference type="Gene3D" id="3.30.9.10">
    <property type="entry name" value="D-Amino Acid Oxidase, subunit A, domain 2"/>
    <property type="match status" value="1"/>
</dbReference>
<proteinExistence type="predicted"/>
<evidence type="ECO:0000313" key="5">
    <source>
        <dbReference type="Proteomes" id="UP000001514"/>
    </source>
</evidence>
<name>D8QNN4_SELML</name>
<dbReference type="InParanoid" id="D8QNN4"/>
<dbReference type="STRING" id="88036.D8QNN4"/>
<gene>
    <name evidence="4" type="ORF">SELMODRAFT_75051</name>
</gene>
<sequence>MDPTPPTPIDPSASSSSSSSDPSPSPGHAIVCGAGVIGACTAYFLAKKGVRVTVVERCSVACAASGKAGGFLALDWCDGSPLGKLARASFLMHQRLAAELDGAHRYGYRPLDTLSLVVEEPRSGTDSHHAGGSEVVNASTPSVLPSWTDGPVKGATPIGNQTTTAQVHPALFTQAVLSAAEAEFGVRVIRGEVEELRLDPHRMKLLGVVVNKELIPAEVAVVALGPWSSNLSSISDLTRISGRKAHSIVVRPKSSQDLTPHALLLRYKTREGKQLAPEVYPRPTGEVYVSGMSEEAELPATADQVKPRNEAVAMLRRVSETVSSHLQGAELETAQACFMPLSEDGRPLIGKLPNVEGAYVATGHGYWGILNGPATGAFLSELIVDGECKTLDLKYFDPARFFRNNARRKDCFL</sequence>
<dbReference type="OrthoDB" id="498204at2759"/>
<dbReference type="InterPro" id="IPR006076">
    <property type="entry name" value="FAD-dep_OxRdtase"/>
</dbReference>
<dbReference type="Gene3D" id="3.50.50.60">
    <property type="entry name" value="FAD/NAD(P)-binding domain"/>
    <property type="match status" value="1"/>
</dbReference>
<dbReference type="eggNOG" id="KOG2852">
    <property type="taxonomic scope" value="Eukaryota"/>
</dbReference>
<dbReference type="AlphaFoldDB" id="D8QNN4"/>
<dbReference type="GO" id="GO:0005737">
    <property type="term" value="C:cytoplasm"/>
    <property type="evidence" value="ECO:0000318"/>
    <property type="project" value="GO_Central"/>
</dbReference>
<dbReference type="InterPro" id="IPR036188">
    <property type="entry name" value="FAD/NAD-bd_sf"/>
</dbReference>
<dbReference type="FunCoup" id="D8QNN4">
    <property type="interactions" value="1730"/>
</dbReference>
<evidence type="ECO:0000256" key="1">
    <source>
        <dbReference type="ARBA" id="ARBA00023002"/>
    </source>
</evidence>
<dbReference type="PANTHER" id="PTHR13847:SF150">
    <property type="entry name" value="OXIDOREDUCTASE TDA3-RELATED"/>
    <property type="match status" value="1"/>
</dbReference>
<dbReference type="Proteomes" id="UP000001514">
    <property type="component" value="Unassembled WGS sequence"/>
</dbReference>
<dbReference type="HOGENOM" id="CLU_007884_14_1_1"/>
<dbReference type="EMBL" id="GL377565">
    <property type="protein sequence ID" value="EFJ38787.1"/>
    <property type="molecule type" value="Genomic_DNA"/>
</dbReference>
<organism evidence="5">
    <name type="scientific">Selaginella moellendorffii</name>
    <name type="common">Spikemoss</name>
    <dbReference type="NCBI Taxonomy" id="88036"/>
    <lineage>
        <taxon>Eukaryota</taxon>
        <taxon>Viridiplantae</taxon>
        <taxon>Streptophyta</taxon>
        <taxon>Embryophyta</taxon>
        <taxon>Tracheophyta</taxon>
        <taxon>Lycopodiopsida</taxon>
        <taxon>Selaginellales</taxon>
        <taxon>Selaginellaceae</taxon>
        <taxon>Selaginella</taxon>
    </lineage>
</organism>
<protein>
    <recommendedName>
        <fullName evidence="3">FAD dependent oxidoreductase domain-containing protein</fullName>
    </recommendedName>
</protein>
<evidence type="ECO:0000313" key="4">
    <source>
        <dbReference type="EMBL" id="EFJ38787.1"/>
    </source>
</evidence>
<evidence type="ECO:0000256" key="2">
    <source>
        <dbReference type="SAM" id="MobiDB-lite"/>
    </source>
</evidence>
<dbReference type="PANTHER" id="PTHR13847">
    <property type="entry name" value="SARCOSINE DEHYDROGENASE-RELATED"/>
    <property type="match status" value="1"/>
</dbReference>
<dbReference type="Gramene" id="EFJ38787">
    <property type="protein sequence ID" value="EFJ38787"/>
    <property type="gene ID" value="SELMODRAFT_75051"/>
</dbReference>
<dbReference type="SUPFAM" id="SSF51905">
    <property type="entry name" value="FAD/NAD(P)-binding domain"/>
    <property type="match status" value="1"/>
</dbReference>